<dbReference type="KEGG" id="rbc:BN938_0670"/>
<keyword evidence="1" id="KW-1133">Transmembrane helix</keyword>
<reference evidence="3" key="1">
    <citation type="submission" date="2014-01" db="EMBL/GenBank/DDBJ databases">
        <authorList>
            <person name="Nelson M."/>
        </authorList>
    </citation>
    <scope>NUCLEOTIDE SEQUENCE</scope>
</reference>
<keyword evidence="1" id="KW-0472">Membrane</keyword>
<evidence type="ECO:0000313" key="3">
    <source>
        <dbReference type="EMBL" id="CDN32542.1"/>
    </source>
</evidence>
<dbReference type="AlphaFoldDB" id="A0A060RAC5"/>
<evidence type="ECO:0000313" key="4">
    <source>
        <dbReference type="Proteomes" id="UP000027616"/>
    </source>
</evidence>
<accession>A0A060RAC5</accession>
<dbReference type="EMBL" id="HG934468">
    <property type="protein sequence ID" value="CDN32542.1"/>
    <property type="molecule type" value="Genomic_DNA"/>
</dbReference>
<dbReference type="KEGG" id="rbc:BN938_2472"/>
<keyword evidence="4" id="KW-1185">Reference proteome</keyword>
<protein>
    <submittedName>
        <fullName evidence="3">Uncharacterized protein</fullName>
    </submittedName>
</protein>
<dbReference type="Proteomes" id="UP000027616">
    <property type="component" value="Chromosome I"/>
</dbReference>
<dbReference type="STRING" id="1433126.BN938_0670"/>
<gene>
    <name evidence="2" type="ORF">BN938_0670</name>
    <name evidence="3" type="ORF">BN938_2472</name>
</gene>
<reference evidence="3 4" key="2">
    <citation type="journal article" date="2015" name="Genome Announc.">
        <title>Complete Genome Sequence of the Novel Leech Symbiont Mucinivorans hirudinis M3T.</title>
        <authorList>
            <person name="Nelson M.C."/>
            <person name="Bomar L."/>
            <person name="Graf J."/>
        </authorList>
    </citation>
    <scope>NUCLEOTIDE SEQUENCE [LARGE SCALE GENOMIC DNA]</scope>
    <source>
        <strain evidence="4">M3</strain>
    </source>
</reference>
<evidence type="ECO:0000313" key="2">
    <source>
        <dbReference type="EMBL" id="CDN30775.1"/>
    </source>
</evidence>
<keyword evidence="1" id="KW-0812">Transmembrane</keyword>
<sequence length="38" mass="4448">MRLSITQINLVLHSAFTIFVIAVRVIDMINYKNYLSLH</sequence>
<proteinExistence type="predicted"/>
<dbReference type="EMBL" id="HG934468">
    <property type="protein sequence ID" value="CDN30775.1"/>
    <property type="molecule type" value="Genomic_DNA"/>
</dbReference>
<dbReference type="HOGENOM" id="CLU_3330305_0_0_10"/>
<name>A0A060RAC5_9BACT</name>
<organism evidence="3 4">
    <name type="scientific">Mucinivorans hirudinis</name>
    <dbReference type="NCBI Taxonomy" id="1433126"/>
    <lineage>
        <taxon>Bacteria</taxon>
        <taxon>Pseudomonadati</taxon>
        <taxon>Bacteroidota</taxon>
        <taxon>Bacteroidia</taxon>
        <taxon>Bacteroidales</taxon>
        <taxon>Rikenellaceae</taxon>
        <taxon>Mucinivorans</taxon>
    </lineage>
</organism>
<evidence type="ECO:0000256" key="1">
    <source>
        <dbReference type="SAM" id="Phobius"/>
    </source>
</evidence>
<feature type="transmembrane region" description="Helical" evidence="1">
    <location>
        <begin position="6"/>
        <end position="26"/>
    </location>
</feature>